<comment type="caution">
    <text evidence="3">The sequence shown here is derived from an EMBL/GenBank/DDBJ whole genome shotgun (WGS) entry which is preliminary data.</text>
</comment>
<dbReference type="InterPro" id="IPR036641">
    <property type="entry name" value="HPT_dom_sf"/>
</dbReference>
<dbReference type="EMBL" id="JBHUHT010000017">
    <property type="protein sequence ID" value="MFD2097367.1"/>
    <property type="molecule type" value="Genomic_DNA"/>
</dbReference>
<evidence type="ECO:0000313" key="4">
    <source>
        <dbReference type="Proteomes" id="UP001597380"/>
    </source>
</evidence>
<feature type="domain" description="HPt" evidence="2">
    <location>
        <begin position="27"/>
        <end position="100"/>
    </location>
</feature>
<dbReference type="Gene3D" id="1.20.120.160">
    <property type="entry name" value="HPT domain"/>
    <property type="match status" value="1"/>
</dbReference>
<proteinExistence type="predicted"/>
<evidence type="ECO:0000313" key="3">
    <source>
        <dbReference type="EMBL" id="MFD2097367.1"/>
    </source>
</evidence>
<keyword evidence="4" id="KW-1185">Reference proteome</keyword>
<dbReference type="Pfam" id="PF01627">
    <property type="entry name" value="Hpt"/>
    <property type="match status" value="1"/>
</dbReference>
<organism evidence="3 4">
    <name type="scientific">Corallincola platygyrae</name>
    <dbReference type="NCBI Taxonomy" id="1193278"/>
    <lineage>
        <taxon>Bacteria</taxon>
        <taxon>Pseudomonadati</taxon>
        <taxon>Pseudomonadota</taxon>
        <taxon>Gammaproteobacteria</taxon>
        <taxon>Alteromonadales</taxon>
        <taxon>Psychromonadaceae</taxon>
        <taxon>Corallincola</taxon>
    </lineage>
</organism>
<sequence length="114" mass="12927">MNNRSYLSEQVLIDLLADTGAELWPQLSQCFIDETQARINEVEAWSGDRQQLLRESHTLCSSAATFGALAISDLAAEIEQRAMTEEVYLLEQKIKKLAPIWRETRQALQAFGNK</sequence>
<accession>A0ABW4XQW6</accession>
<reference evidence="4" key="1">
    <citation type="journal article" date="2019" name="Int. J. Syst. Evol. Microbiol.">
        <title>The Global Catalogue of Microorganisms (GCM) 10K type strain sequencing project: providing services to taxonomists for standard genome sequencing and annotation.</title>
        <authorList>
            <consortium name="The Broad Institute Genomics Platform"/>
            <consortium name="The Broad Institute Genome Sequencing Center for Infectious Disease"/>
            <person name="Wu L."/>
            <person name="Ma J."/>
        </authorList>
    </citation>
    <scope>NUCLEOTIDE SEQUENCE [LARGE SCALE GENOMIC DNA]</scope>
    <source>
        <strain evidence="4">CGMCC 1.10992</strain>
    </source>
</reference>
<keyword evidence="1" id="KW-0902">Two-component regulatory system</keyword>
<dbReference type="RefSeq" id="WP_345340530.1">
    <property type="nucleotide sequence ID" value="NZ_BAABLI010000015.1"/>
</dbReference>
<evidence type="ECO:0000259" key="2">
    <source>
        <dbReference type="Pfam" id="PF01627"/>
    </source>
</evidence>
<evidence type="ECO:0000256" key="1">
    <source>
        <dbReference type="ARBA" id="ARBA00023012"/>
    </source>
</evidence>
<name>A0ABW4XQW6_9GAMM</name>
<gene>
    <name evidence="3" type="ORF">ACFSJ3_15320</name>
</gene>
<dbReference type="Proteomes" id="UP001597380">
    <property type="component" value="Unassembled WGS sequence"/>
</dbReference>
<dbReference type="InterPro" id="IPR008207">
    <property type="entry name" value="Sig_transdc_His_kin_Hpt_dom"/>
</dbReference>
<dbReference type="SUPFAM" id="SSF47226">
    <property type="entry name" value="Histidine-containing phosphotransfer domain, HPT domain"/>
    <property type="match status" value="1"/>
</dbReference>
<protein>
    <submittedName>
        <fullName evidence="3">Hpt domain-containing protein</fullName>
    </submittedName>
</protein>